<proteinExistence type="predicted"/>
<dbReference type="PANTHER" id="PTHR46401">
    <property type="entry name" value="GLYCOSYLTRANSFERASE WBBK-RELATED"/>
    <property type="match status" value="1"/>
</dbReference>
<reference evidence="3 4" key="1">
    <citation type="submission" date="2015-09" db="EMBL/GenBank/DDBJ databases">
        <authorList>
            <person name="Jackson K.R."/>
            <person name="Lunt B.L."/>
            <person name="Fisher J.N.B."/>
            <person name="Gardner A.V."/>
            <person name="Bailey M.E."/>
            <person name="Deus L.M."/>
            <person name="Earl A.S."/>
            <person name="Gibby P.D."/>
            <person name="Hartmann K.A."/>
            <person name="Liu J.E."/>
            <person name="Manci A.M."/>
            <person name="Nielsen D.A."/>
            <person name="Solomon M.B."/>
            <person name="Breakwell D.P."/>
            <person name="Burnett S.H."/>
            <person name="Grose J.H."/>
        </authorList>
    </citation>
    <scope>NUCLEOTIDE SEQUENCE [LARGE SCALE GENOMIC DNA]</scope>
    <source>
        <strain evidence="3 4">CECT 7799</strain>
    </source>
</reference>
<dbReference type="AlphaFoldDB" id="A0A0M7B6D7"/>
<dbReference type="EMBL" id="CYPR01000014">
    <property type="protein sequence ID" value="CUH13347.1"/>
    <property type="molecule type" value="Genomic_DNA"/>
</dbReference>
<dbReference type="OrthoDB" id="7847955at2"/>
<protein>
    <submittedName>
        <fullName evidence="3">Capsular glucan synthase</fullName>
        <ecNumber evidence="3">2.4.1.21</ecNumber>
    </submittedName>
</protein>
<dbReference type="InterPro" id="IPR001296">
    <property type="entry name" value="Glyco_trans_1"/>
</dbReference>
<evidence type="ECO:0000313" key="4">
    <source>
        <dbReference type="Proteomes" id="UP000049455"/>
    </source>
</evidence>
<keyword evidence="3" id="KW-0328">Glycosyltransferase</keyword>
<dbReference type="SUPFAM" id="SSF53756">
    <property type="entry name" value="UDP-Glycosyltransferase/glycogen phosphorylase"/>
    <property type="match status" value="1"/>
</dbReference>
<dbReference type="EC" id="2.4.1.21" evidence="3"/>
<sequence>MTSVPMLERVLITVDAVGGVWRWTVDAARALAPHGASCVIVGLGPEPSEAQAAEIAAIPNAELVWLEQPLEWLASGDAAMCGLPEALATLAREREVDLIHVNAPAQAADLSTGLPVVAASHSCVVTWWRAMRDEPLPAEWQWQFDRNLRGMETANLVLTPSAAHATALREAYPVATPVATVLNASTPVAEGERRDRQVLAAARWWDDAKNGATLDAAAARINAPVVMAGALESPAGARFDAKHAQAAGPMPADEVRRRMSSAAVFVSPSIYEPFGLSTLEAAGSGTALVLSDIPIYRELWQGAALFCDPHHPDGFAVAVNRLLADEALRQNLGLAARRKAQKLSLDRQARELLSAWGRAMIAHGESPAAPAIPTYSATHEVT</sequence>
<dbReference type="Pfam" id="PF00534">
    <property type="entry name" value="Glycos_transf_1"/>
    <property type="match status" value="1"/>
</dbReference>
<evidence type="ECO:0000259" key="1">
    <source>
        <dbReference type="Pfam" id="PF00534"/>
    </source>
</evidence>
<dbReference type="Pfam" id="PF13439">
    <property type="entry name" value="Glyco_transf_4"/>
    <property type="match status" value="1"/>
</dbReference>
<dbReference type="Gene3D" id="3.40.50.2000">
    <property type="entry name" value="Glycogen Phosphorylase B"/>
    <property type="match status" value="2"/>
</dbReference>
<name>A0A0M7B6D7_9RHOB</name>
<dbReference type="RefSeq" id="WP_055661967.1">
    <property type="nucleotide sequence ID" value="NZ_CYPR01000014.1"/>
</dbReference>
<dbReference type="InterPro" id="IPR028098">
    <property type="entry name" value="Glyco_trans_4-like_N"/>
</dbReference>
<keyword evidence="3" id="KW-0808">Transferase</keyword>
<keyword evidence="4" id="KW-1185">Reference proteome</keyword>
<dbReference type="Proteomes" id="UP000049455">
    <property type="component" value="Unassembled WGS sequence"/>
</dbReference>
<dbReference type="GO" id="GO:0009011">
    <property type="term" value="F:alpha-1,4-glucan glucosyltransferase (ADP-glucose donor) activity"/>
    <property type="evidence" value="ECO:0007669"/>
    <property type="project" value="UniProtKB-EC"/>
</dbReference>
<dbReference type="PANTHER" id="PTHR46401:SF8">
    <property type="entry name" value="BLL6006 PROTEIN"/>
    <property type="match status" value="1"/>
</dbReference>
<dbReference type="CDD" id="cd03801">
    <property type="entry name" value="GT4_PimA-like"/>
    <property type="match status" value="1"/>
</dbReference>
<feature type="domain" description="Glycosyl transferase family 1" evidence="1">
    <location>
        <begin position="221"/>
        <end position="338"/>
    </location>
</feature>
<gene>
    <name evidence="3" type="primary">glgA</name>
    <name evidence="3" type="ORF">JSE7799_00246</name>
</gene>
<feature type="domain" description="Glycosyltransferase subfamily 4-like N-terminal" evidence="2">
    <location>
        <begin position="17"/>
        <end position="183"/>
    </location>
</feature>
<evidence type="ECO:0000313" key="3">
    <source>
        <dbReference type="EMBL" id="CUH13347.1"/>
    </source>
</evidence>
<dbReference type="STRING" id="313367.JSE7799_00246"/>
<accession>A0A0M7B6D7</accession>
<organism evidence="3 4">
    <name type="scientific">Jannaschia seosinensis</name>
    <dbReference type="NCBI Taxonomy" id="313367"/>
    <lineage>
        <taxon>Bacteria</taxon>
        <taxon>Pseudomonadati</taxon>
        <taxon>Pseudomonadota</taxon>
        <taxon>Alphaproteobacteria</taxon>
        <taxon>Rhodobacterales</taxon>
        <taxon>Roseobacteraceae</taxon>
        <taxon>Jannaschia</taxon>
    </lineage>
</organism>
<evidence type="ECO:0000259" key="2">
    <source>
        <dbReference type="Pfam" id="PF13439"/>
    </source>
</evidence>